<proteinExistence type="predicted"/>
<reference evidence="2" key="1">
    <citation type="submission" date="2016-10" db="EMBL/GenBank/DDBJ databases">
        <authorList>
            <person name="Varghese N."/>
            <person name="Submissions S."/>
        </authorList>
    </citation>
    <scope>NUCLEOTIDE SEQUENCE [LARGE SCALE GENOMIC DNA]</scope>
    <source>
        <strain evidence="2">DSM 21580</strain>
    </source>
</reference>
<evidence type="ECO:0000313" key="2">
    <source>
        <dbReference type="Proteomes" id="UP000236738"/>
    </source>
</evidence>
<dbReference type="Proteomes" id="UP000236738">
    <property type="component" value="Unassembled WGS sequence"/>
</dbReference>
<accession>A0A1H5TM51</accession>
<name>A0A1H5TM51_9FLAO</name>
<gene>
    <name evidence="1" type="ORF">SAMN05421847_0517</name>
</gene>
<dbReference type="EMBL" id="FNUS01000001">
    <property type="protein sequence ID" value="SEF63860.1"/>
    <property type="molecule type" value="Genomic_DNA"/>
</dbReference>
<organism evidence="1 2">
    <name type="scientific">Halpernia humi</name>
    <dbReference type="NCBI Taxonomy" id="493375"/>
    <lineage>
        <taxon>Bacteria</taxon>
        <taxon>Pseudomonadati</taxon>
        <taxon>Bacteroidota</taxon>
        <taxon>Flavobacteriia</taxon>
        <taxon>Flavobacteriales</taxon>
        <taxon>Weeksellaceae</taxon>
        <taxon>Chryseobacterium group</taxon>
        <taxon>Halpernia</taxon>
    </lineage>
</organism>
<dbReference type="RefSeq" id="WP_103912536.1">
    <property type="nucleotide sequence ID" value="NZ_FNUS01000001.1"/>
</dbReference>
<sequence>MMILEKNESRIFDYQNSKIQFFKNKNGGKLVYVESRNINFKPKFIFNYIEVKELSPLNFGIKSFAKKGDTNPNFYLIVTLQKSKDDLLTALPLDFNSDLKEKLFFALKEKLDNTSNYSISKAEIYYTNTTVSVEKLLEIKPIDFTLGVDE</sequence>
<dbReference type="AlphaFoldDB" id="A0A1H5TM51"/>
<protein>
    <submittedName>
        <fullName evidence="1">Uncharacterized protein</fullName>
    </submittedName>
</protein>
<keyword evidence="2" id="KW-1185">Reference proteome</keyword>
<evidence type="ECO:0000313" key="1">
    <source>
        <dbReference type="EMBL" id="SEF63860.1"/>
    </source>
</evidence>